<feature type="compositionally biased region" description="Basic and acidic residues" evidence="1">
    <location>
        <begin position="84"/>
        <end position="111"/>
    </location>
</feature>
<dbReference type="AlphaFoldDB" id="A0ABD1VN55"/>
<dbReference type="EMBL" id="JBFOLJ010000005">
    <property type="protein sequence ID" value="KAL2538701.1"/>
    <property type="molecule type" value="Genomic_DNA"/>
</dbReference>
<comment type="caution">
    <text evidence="2">The sequence shown here is derived from an EMBL/GenBank/DDBJ whole genome shotgun (WGS) entry which is preliminary data.</text>
</comment>
<sequence>MSMFTTHIHKFVALGANFRMVCPRLVLLLRLRLHSSLVRSSIGGDIKSRRSPSGTPIQAFYGGSSCSNRTSDRESLGASFDQLIKTKNEDVERESKREPSNCGRQQEKKDVSPACGAQEKTSNNGLLVDPLEDARNKVQEEISSEFSALMATGTIRASEATALATKRVMQRYGHMNATQS</sequence>
<accession>A0ABD1VN55</accession>
<name>A0ABD1VN55_9LAMI</name>
<evidence type="ECO:0000256" key="1">
    <source>
        <dbReference type="SAM" id="MobiDB-lite"/>
    </source>
</evidence>
<protein>
    <submittedName>
        <fullName evidence="2">Desumoylating isopeptidase 1</fullName>
    </submittedName>
</protein>
<gene>
    <name evidence="2" type="ORF">Fot_20092</name>
</gene>
<feature type="region of interest" description="Disordered" evidence="1">
    <location>
        <begin position="43"/>
        <end position="124"/>
    </location>
</feature>
<reference evidence="3" key="1">
    <citation type="submission" date="2024-07" db="EMBL/GenBank/DDBJ databases">
        <title>Two chromosome-level genome assemblies of Korean endemic species Abeliophyllum distichum and Forsythia ovata (Oleaceae).</title>
        <authorList>
            <person name="Jang H."/>
        </authorList>
    </citation>
    <scope>NUCLEOTIDE SEQUENCE [LARGE SCALE GENOMIC DNA]</scope>
</reference>
<evidence type="ECO:0000313" key="2">
    <source>
        <dbReference type="EMBL" id="KAL2538701.1"/>
    </source>
</evidence>
<proteinExistence type="predicted"/>
<organism evidence="2 3">
    <name type="scientific">Forsythia ovata</name>
    <dbReference type="NCBI Taxonomy" id="205694"/>
    <lineage>
        <taxon>Eukaryota</taxon>
        <taxon>Viridiplantae</taxon>
        <taxon>Streptophyta</taxon>
        <taxon>Embryophyta</taxon>
        <taxon>Tracheophyta</taxon>
        <taxon>Spermatophyta</taxon>
        <taxon>Magnoliopsida</taxon>
        <taxon>eudicotyledons</taxon>
        <taxon>Gunneridae</taxon>
        <taxon>Pentapetalae</taxon>
        <taxon>asterids</taxon>
        <taxon>lamiids</taxon>
        <taxon>Lamiales</taxon>
        <taxon>Oleaceae</taxon>
        <taxon>Forsythieae</taxon>
        <taxon>Forsythia</taxon>
    </lineage>
</organism>
<dbReference type="Proteomes" id="UP001604277">
    <property type="component" value="Unassembled WGS sequence"/>
</dbReference>
<evidence type="ECO:0000313" key="3">
    <source>
        <dbReference type="Proteomes" id="UP001604277"/>
    </source>
</evidence>
<keyword evidence="3" id="KW-1185">Reference proteome</keyword>